<comment type="subcellular location">
    <subcellularLocation>
        <location evidence="1">Mitochondrion inner membrane</location>
        <topology evidence="1">Multi-pass membrane protein</topology>
    </subcellularLocation>
</comment>
<keyword evidence="8 9" id="KW-0472">Membrane</keyword>
<evidence type="ECO:0008006" key="14">
    <source>
        <dbReference type="Google" id="ProtNLM"/>
    </source>
</evidence>
<feature type="repeat" description="Solcar" evidence="9">
    <location>
        <begin position="116"/>
        <end position="201"/>
    </location>
</feature>
<evidence type="ECO:0000256" key="11">
    <source>
        <dbReference type="SAM" id="Phobius"/>
    </source>
</evidence>
<dbReference type="VEuPathDB" id="FungiDB:CJJ09_000918"/>
<dbReference type="OMA" id="MYVCYGA"/>
<accession>A0A2H0ZLV3</accession>
<reference evidence="12" key="1">
    <citation type="journal article" date="2017" name="Clin. Infect. Dis.">
        <title>Simultaneous emergence of multidrug-resistant Candida auris on 3 continents confirmed by whole-genome sequencing and epidemiological analyses.</title>
        <authorList>
            <person name="Lockhart S.R."/>
            <person name="Etienne K.A."/>
            <person name="Vallabhaneni S."/>
            <person name="Farooqi J."/>
            <person name="Chowdhary A."/>
            <person name="Govender N.P."/>
            <person name="Colombo A.L."/>
            <person name="Calvo B."/>
            <person name="Cuomo C.A."/>
            <person name="Desjardins C.A."/>
            <person name="Berkow E.L."/>
            <person name="Castanheira M."/>
            <person name="Magobo R.E."/>
            <person name="Jabeen K."/>
            <person name="Asghar R.J."/>
            <person name="Meis J.F."/>
            <person name="Jackson B."/>
            <person name="Chiller T."/>
            <person name="Litvintseva A.P."/>
        </authorList>
    </citation>
    <scope>NUCLEOTIDE SEQUENCE [LARGE SCALE GENOMIC DNA]</scope>
    <source>
        <strain evidence="12">B8441</strain>
    </source>
</reference>
<evidence type="ECO:0000256" key="8">
    <source>
        <dbReference type="ARBA" id="ARBA00023136"/>
    </source>
</evidence>
<dbReference type="GO" id="GO:0055085">
    <property type="term" value="P:transmembrane transport"/>
    <property type="evidence" value="ECO:0007669"/>
    <property type="project" value="InterPro"/>
</dbReference>
<dbReference type="Pfam" id="PF00153">
    <property type="entry name" value="Mito_carr"/>
    <property type="match status" value="3"/>
</dbReference>
<dbReference type="SUPFAM" id="SSF103506">
    <property type="entry name" value="Mitochondrial carrier"/>
    <property type="match status" value="1"/>
</dbReference>
<gene>
    <name evidence="12" type="ORF">B9J08_003190</name>
    <name evidence="13" type="ORF">CA7LBN_000799</name>
</gene>
<dbReference type="AlphaFoldDB" id="A0A2H0ZLV3"/>
<dbReference type="VEuPathDB" id="FungiDB:CJJ07_001268"/>
<evidence type="ECO:0000256" key="7">
    <source>
        <dbReference type="ARBA" id="ARBA00023128"/>
    </source>
</evidence>
<evidence type="ECO:0000256" key="2">
    <source>
        <dbReference type="ARBA" id="ARBA00022448"/>
    </source>
</evidence>
<dbReference type="VEuPathDB" id="FungiDB:CJI97_003261"/>
<feature type="repeat" description="Solcar" evidence="9">
    <location>
        <begin position="212"/>
        <end position="294"/>
    </location>
</feature>
<dbReference type="GO" id="GO:0005743">
    <property type="term" value="C:mitochondrial inner membrane"/>
    <property type="evidence" value="ECO:0007669"/>
    <property type="project" value="UniProtKB-SubCell"/>
</dbReference>
<sequence length="303" mass="33467">MKQASPREDHLSKGSDVSPAESLVAGSISGAVARAITAPMDTIKIRLQLQHSQKQHISGSQTVMNLLKKEGIKALWKGNVPAEILYILYGASQFTSYSYLNTHLRELQNSWSFNISPSFHTFIVGCGAGLTSTVVTYPFDLLRTRLAASEAKNFLSMTKVAKHLHEEKGILGFFAGIRPSLLSIIASSGLFFWSYSLARAATNRIYDKFGFQVWGVEAVCGFTAGTTAKGITFPLDTLRKRMQMDSSRSGLQLFLTNLRQHGILGFYRGFLVSLMKSAPSSAISVFVYEYSINFTRKARLLVQ</sequence>
<evidence type="ECO:0000256" key="6">
    <source>
        <dbReference type="ARBA" id="ARBA00022989"/>
    </source>
</evidence>
<protein>
    <recommendedName>
        <fullName evidence="14">Mitochondrial thiamine pyrophosphate carrier 1</fullName>
    </recommendedName>
</protein>
<evidence type="ECO:0000256" key="3">
    <source>
        <dbReference type="ARBA" id="ARBA00022692"/>
    </source>
</evidence>
<dbReference type="InterPro" id="IPR018108">
    <property type="entry name" value="MCP_transmembrane"/>
</dbReference>
<keyword evidence="2 10" id="KW-0813">Transport</keyword>
<feature type="transmembrane region" description="Helical" evidence="11">
    <location>
        <begin position="169"/>
        <end position="193"/>
    </location>
</feature>
<name>A0A2H0ZLV3_CANAR</name>
<dbReference type="PANTHER" id="PTHR24089">
    <property type="entry name" value="SOLUTE CARRIER FAMILY 25"/>
    <property type="match status" value="1"/>
</dbReference>
<keyword evidence="4" id="KW-0677">Repeat</keyword>
<dbReference type="PRINTS" id="PR00926">
    <property type="entry name" value="MITOCARRIER"/>
</dbReference>
<dbReference type="VEuPathDB" id="FungiDB:QG37_02127"/>
<keyword evidence="3 9" id="KW-0812">Transmembrane</keyword>
<dbReference type="STRING" id="498019.A0A2H0ZLV3"/>
<proteinExistence type="inferred from homology"/>
<feature type="repeat" description="Solcar" evidence="9">
    <location>
        <begin position="17"/>
        <end position="103"/>
    </location>
</feature>
<evidence type="ECO:0000313" key="13">
    <source>
        <dbReference type="EMBL" id="QWW22053.1"/>
    </source>
</evidence>
<dbReference type="VEuPathDB" id="FungiDB:CJI96_0001722"/>
<comment type="similarity">
    <text evidence="10">Belongs to the mitochondrial carrier (TC 2.A.29) family.</text>
</comment>
<reference evidence="12" key="2">
    <citation type="submission" date="2017-11" db="EMBL/GenBank/DDBJ databases">
        <title>Candida auris genome assembly and annotation.</title>
        <authorList>
            <person name="Munoz J.F."/>
            <person name="Gade L.G."/>
            <person name="Chow N.A."/>
            <person name="Litvintseva A.P."/>
            <person name="Loparev V.N."/>
            <person name="Cuomo C.A."/>
        </authorList>
    </citation>
    <scope>NUCLEOTIDE SEQUENCE</scope>
    <source>
        <strain evidence="12">B8441</strain>
    </source>
</reference>
<evidence type="ECO:0000313" key="12">
    <source>
        <dbReference type="EMBL" id="PIS51596.1"/>
    </source>
</evidence>
<evidence type="ECO:0000256" key="9">
    <source>
        <dbReference type="PROSITE-ProRule" id="PRU00282"/>
    </source>
</evidence>
<feature type="transmembrane region" description="Helical" evidence="11">
    <location>
        <begin position="213"/>
        <end position="235"/>
    </location>
</feature>
<evidence type="ECO:0000256" key="5">
    <source>
        <dbReference type="ARBA" id="ARBA00022792"/>
    </source>
</evidence>
<keyword evidence="5" id="KW-0999">Mitochondrion inner membrane</keyword>
<dbReference type="EMBL" id="CP076749">
    <property type="protein sequence ID" value="QWW22053.1"/>
    <property type="molecule type" value="Genomic_DNA"/>
</dbReference>
<keyword evidence="6 11" id="KW-1133">Transmembrane helix</keyword>
<dbReference type="PROSITE" id="PS50920">
    <property type="entry name" value="SOLCAR"/>
    <property type="match status" value="3"/>
</dbReference>
<dbReference type="Proteomes" id="UP000825438">
    <property type="component" value="Chromosome I"/>
</dbReference>
<organism evidence="12">
    <name type="scientific">Candidozyma auris</name>
    <name type="common">Yeast</name>
    <name type="synonym">Candida auris</name>
    <dbReference type="NCBI Taxonomy" id="498019"/>
    <lineage>
        <taxon>Eukaryota</taxon>
        <taxon>Fungi</taxon>
        <taxon>Dikarya</taxon>
        <taxon>Ascomycota</taxon>
        <taxon>Saccharomycotina</taxon>
        <taxon>Pichiomycetes</taxon>
        <taxon>Metschnikowiaceae</taxon>
        <taxon>Candidozyma</taxon>
    </lineage>
</organism>
<dbReference type="EMBL" id="PEKT02000007">
    <property type="protein sequence ID" value="PIS51596.1"/>
    <property type="molecule type" value="Genomic_DNA"/>
</dbReference>
<evidence type="ECO:0000256" key="1">
    <source>
        <dbReference type="ARBA" id="ARBA00004448"/>
    </source>
</evidence>
<dbReference type="InterPro" id="IPR023395">
    <property type="entry name" value="MCP_dom_sf"/>
</dbReference>
<dbReference type="InterPro" id="IPR002067">
    <property type="entry name" value="MCP"/>
</dbReference>
<reference evidence="13" key="3">
    <citation type="submission" date="2021-06" db="EMBL/GenBank/DDBJ databases">
        <title>Candida auris outbreak in lebanese hospital.</title>
        <authorList>
            <person name="Finianos M."/>
        </authorList>
    </citation>
    <scope>NUCLEOTIDE SEQUENCE</scope>
    <source>
        <strain evidence="13">CA7LBN</strain>
    </source>
</reference>
<evidence type="ECO:0000256" key="4">
    <source>
        <dbReference type="ARBA" id="ARBA00022737"/>
    </source>
</evidence>
<dbReference type="Gene3D" id="1.50.40.10">
    <property type="entry name" value="Mitochondrial carrier domain"/>
    <property type="match status" value="1"/>
</dbReference>
<evidence type="ECO:0000256" key="10">
    <source>
        <dbReference type="RuleBase" id="RU000488"/>
    </source>
</evidence>
<keyword evidence="7" id="KW-0496">Mitochondrion</keyword>
<dbReference type="VEuPathDB" id="FungiDB:B9J08_003190"/>